<gene>
    <name evidence="1" type="ORF">SMTD_LOCUS4124</name>
</gene>
<evidence type="ECO:0000313" key="1">
    <source>
        <dbReference type="EMBL" id="VDP03019.1"/>
    </source>
</evidence>
<keyword evidence="2" id="KW-1185">Reference proteome</keyword>
<accession>A0A3P8DRA6</accession>
<dbReference type="EMBL" id="UZAL01010081">
    <property type="protein sequence ID" value="VDP03019.1"/>
    <property type="molecule type" value="Genomic_DNA"/>
</dbReference>
<protein>
    <submittedName>
        <fullName evidence="1">Uncharacterized protein</fullName>
    </submittedName>
</protein>
<name>A0A3P8DRA6_9TREM</name>
<organism evidence="1 2">
    <name type="scientific">Schistosoma mattheei</name>
    <dbReference type="NCBI Taxonomy" id="31246"/>
    <lineage>
        <taxon>Eukaryota</taxon>
        <taxon>Metazoa</taxon>
        <taxon>Spiralia</taxon>
        <taxon>Lophotrochozoa</taxon>
        <taxon>Platyhelminthes</taxon>
        <taxon>Trematoda</taxon>
        <taxon>Digenea</taxon>
        <taxon>Strigeidida</taxon>
        <taxon>Schistosomatoidea</taxon>
        <taxon>Schistosomatidae</taxon>
        <taxon>Schistosoma</taxon>
    </lineage>
</organism>
<reference evidence="1 2" key="1">
    <citation type="submission" date="2018-11" db="EMBL/GenBank/DDBJ databases">
        <authorList>
            <consortium name="Pathogen Informatics"/>
        </authorList>
    </citation>
    <scope>NUCLEOTIDE SEQUENCE [LARGE SCALE GENOMIC DNA]</scope>
    <source>
        <strain>Denwood</strain>
        <strain evidence="2">Zambia</strain>
    </source>
</reference>
<dbReference type="AlphaFoldDB" id="A0A3P8DRA6"/>
<sequence length="155" mass="18286">MGLCIREIDPHLNCPDVCRSKTHKFCKNKPYTVGFCGTYMNDLLRDAKIHYTEEKKVKELKRILKNWLSHVPVERRLPMEFFLHFINNKKLFLNVIEIQRQSALIAYCPCEAKYIVSTRGENHLQADRMSTVYSIRQQTSTFSLPINKHRKRESG</sequence>
<dbReference type="Proteomes" id="UP000269396">
    <property type="component" value="Unassembled WGS sequence"/>
</dbReference>
<evidence type="ECO:0000313" key="2">
    <source>
        <dbReference type="Proteomes" id="UP000269396"/>
    </source>
</evidence>
<proteinExistence type="predicted"/>